<evidence type="ECO:0000313" key="2">
    <source>
        <dbReference type="EMBL" id="MDA8486481.1"/>
    </source>
</evidence>
<dbReference type="Gene3D" id="2.40.30.110">
    <property type="entry name" value="Aminomethyltransferase beta-barrel domains"/>
    <property type="match status" value="1"/>
</dbReference>
<protein>
    <submittedName>
        <fullName evidence="2">Glycine cleavage system aminomethyltransferase GcvT</fullName>
        <ecNumber evidence="2">2.1.2.10</ecNumber>
    </submittedName>
</protein>
<dbReference type="InterPro" id="IPR029043">
    <property type="entry name" value="GcvT/YgfZ_C"/>
</dbReference>
<feature type="domain" description="Aminomethyltransferase C-terminal" evidence="1">
    <location>
        <begin position="1"/>
        <end position="35"/>
    </location>
</feature>
<dbReference type="EC" id="2.1.2.10" evidence="2"/>
<evidence type="ECO:0000313" key="3">
    <source>
        <dbReference type="Proteomes" id="UP001211689"/>
    </source>
</evidence>
<proteinExistence type="predicted"/>
<feature type="non-terminal residue" evidence="2">
    <location>
        <position position="1"/>
    </location>
</feature>
<dbReference type="RefSeq" id="WP_271472389.1">
    <property type="nucleotide sequence ID" value="NZ_JANEWF010000049.1"/>
</dbReference>
<dbReference type="EMBL" id="JANEWF010000049">
    <property type="protein sequence ID" value="MDA8486481.1"/>
    <property type="molecule type" value="Genomic_DNA"/>
</dbReference>
<dbReference type="Proteomes" id="UP001211689">
    <property type="component" value="Unassembled WGS sequence"/>
</dbReference>
<gene>
    <name evidence="2" type="primary">gcvT</name>
    <name evidence="2" type="ORF">NNO07_25730</name>
</gene>
<accession>A0ABT4YC66</accession>
<keyword evidence="3" id="KW-1185">Reference proteome</keyword>
<dbReference type="GO" id="GO:0004047">
    <property type="term" value="F:aminomethyltransferase activity"/>
    <property type="evidence" value="ECO:0007669"/>
    <property type="project" value="UniProtKB-EC"/>
</dbReference>
<evidence type="ECO:0000259" key="1">
    <source>
        <dbReference type="Pfam" id="PF08669"/>
    </source>
</evidence>
<comment type="caution">
    <text evidence="2">The sequence shown here is derived from an EMBL/GenBank/DDBJ whole genome shotgun (WGS) entry which is preliminary data.</text>
</comment>
<keyword evidence="2" id="KW-0808">Transferase</keyword>
<organism evidence="2 3">
    <name type="scientific">Metapseudomonas resinovorans</name>
    <name type="common">Pseudomonas resinovorans</name>
    <dbReference type="NCBI Taxonomy" id="53412"/>
    <lineage>
        <taxon>Bacteria</taxon>
        <taxon>Pseudomonadati</taxon>
        <taxon>Pseudomonadota</taxon>
        <taxon>Gammaproteobacteria</taxon>
        <taxon>Pseudomonadales</taxon>
        <taxon>Pseudomonadaceae</taxon>
        <taxon>Metapseudomonas</taxon>
    </lineage>
</organism>
<dbReference type="InterPro" id="IPR013977">
    <property type="entry name" value="GcvT_C"/>
</dbReference>
<sequence length="42" mass="4668">AMGYVSASHAALDSEVWALVRGKRVAMKVAKTPFVPQRYYRG</sequence>
<reference evidence="2 3" key="1">
    <citation type="submission" date="2022-07" db="EMBL/GenBank/DDBJ databases">
        <title>Genome Analysis of Selected Gammaproteobacteria from Nigerian Food snails.</title>
        <authorList>
            <person name="Okafor A.C."/>
        </authorList>
    </citation>
    <scope>NUCLEOTIDE SEQUENCE [LARGE SCALE GENOMIC DNA]</scope>
    <source>
        <strain evidence="2 3">Awg 2</strain>
    </source>
</reference>
<name>A0ABT4YC66_METRE</name>
<dbReference type="SUPFAM" id="SSF101790">
    <property type="entry name" value="Aminomethyltransferase beta-barrel domain"/>
    <property type="match status" value="1"/>
</dbReference>
<dbReference type="Pfam" id="PF08669">
    <property type="entry name" value="GCV_T_C"/>
    <property type="match status" value="1"/>
</dbReference>